<dbReference type="CDD" id="cd12148">
    <property type="entry name" value="fungal_TF_MHR"/>
    <property type="match status" value="1"/>
</dbReference>
<dbReference type="AlphaFoldDB" id="A0A8I3ALJ2"/>
<evidence type="ECO:0000256" key="2">
    <source>
        <dbReference type="ARBA" id="ARBA00022833"/>
    </source>
</evidence>
<sequence>MHLAKLYFAWEDPIIHVVDEDVFFEEKNNAILHGKSSPYYSETLNNAICAIGANLAGNQDLDLPEPASEFFSARAKALLDIEMDSPTVATVQALVVMSMAARLSADLGLHLDVSKHKLTGLLTDRDLKIRAIAFWGVFVHEQ</sequence>
<dbReference type="Proteomes" id="UP000689129">
    <property type="component" value="Unassembled WGS sequence"/>
</dbReference>
<organism evidence="8 9">
    <name type="scientific">Verticillium longisporum</name>
    <name type="common">Verticillium dahliae var. longisporum</name>
    <dbReference type="NCBI Taxonomy" id="100787"/>
    <lineage>
        <taxon>Eukaryota</taxon>
        <taxon>Fungi</taxon>
        <taxon>Dikarya</taxon>
        <taxon>Ascomycota</taxon>
        <taxon>Pezizomycotina</taxon>
        <taxon>Sordariomycetes</taxon>
        <taxon>Hypocreomycetidae</taxon>
        <taxon>Glomerellales</taxon>
        <taxon>Plectosphaerellaceae</taxon>
        <taxon>Verticillium</taxon>
    </lineage>
</organism>
<keyword evidence="3" id="KW-0805">Transcription regulation</keyword>
<dbReference type="GO" id="GO:0003677">
    <property type="term" value="F:DNA binding"/>
    <property type="evidence" value="ECO:0007669"/>
    <property type="project" value="UniProtKB-KW"/>
</dbReference>
<proteinExistence type="predicted"/>
<evidence type="ECO:0000256" key="1">
    <source>
        <dbReference type="ARBA" id="ARBA00022723"/>
    </source>
</evidence>
<keyword evidence="2" id="KW-0862">Zinc</keyword>
<reference evidence="8" key="1">
    <citation type="journal article" date="2021" name="Mol. Plant Pathol.">
        <title>A 20-kb lineage-specific genomic region tames virulence in pathogenic amphidiploid Verticillium longisporum.</title>
        <authorList>
            <person name="Harting R."/>
            <person name="Starke J."/>
            <person name="Kusch H."/>
            <person name="Poggeler S."/>
            <person name="Maurus I."/>
            <person name="Schluter R."/>
            <person name="Landesfeind M."/>
            <person name="Bulla I."/>
            <person name="Nowrousian M."/>
            <person name="de Jonge R."/>
            <person name="Stahlhut G."/>
            <person name="Hoff K.J."/>
            <person name="Asshauer K.P."/>
            <person name="Thurmer A."/>
            <person name="Stanke M."/>
            <person name="Daniel R."/>
            <person name="Morgenstern B."/>
            <person name="Thomma B.P.H.J."/>
            <person name="Kronstad J.W."/>
            <person name="Braus-Stromeyer S.A."/>
            <person name="Braus G.H."/>
        </authorList>
    </citation>
    <scope>NUCLEOTIDE SEQUENCE</scope>
    <source>
        <strain evidence="8">Vl32</strain>
    </source>
</reference>
<evidence type="ECO:0000256" key="3">
    <source>
        <dbReference type="ARBA" id="ARBA00023015"/>
    </source>
</evidence>
<dbReference type="PANTHER" id="PTHR31313">
    <property type="entry name" value="TY1 ENHANCER ACTIVATOR"/>
    <property type="match status" value="1"/>
</dbReference>
<evidence type="ECO:0000259" key="7">
    <source>
        <dbReference type="Pfam" id="PF04082"/>
    </source>
</evidence>
<evidence type="ECO:0000313" key="9">
    <source>
        <dbReference type="Proteomes" id="UP000689129"/>
    </source>
</evidence>
<dbReference type="InterPro" id="IPR007219">
    <property type="entry name" value="XnlR_reg_dom"/>
</dbReference>
<dbReference type="Pfam" id="PF04082">
    <property type="entry name" value="Fungal_trans"/>
    <property type="match status" value="1"/>
</dbReference>
<keyword evidence="5" id="KW-0804">Transcription</keyword>
<keyword evidence="1" id="KW-0479">Metal-binding</keyword>
<protein>
    <submittedName>
        <fullName evidence="8">Nitrogen assimilation transcription factor nit-4 like protein</fullName>
    </submittedName>
</protein>
<gene>
    <name evidence="8" type="ORF">HYQ45_014686</name>
</gene>
<evidence type="ECO:0000256" key="4">
    <source>
        <dbReference type="ARBA" id="ARBA00023125"/>
    </source>
</evidence>
<dbReference type="EMBL" id="JAEMWZ010000380">
    <property type="protein sequence ID" value="KAG7120854.1"/>
    <property type="molecule type" value="Genomic_DNA"/>
</dbReference>
<keyword evidence="4" id="KW-0238">DNA-binding</keyword>
<dbReference type="InterPro" id="IPR051615">
    <property type="entry name" value="Transcr_Regulatory_Elem"/>
</dbReference>
<comment type="caution">
    <text evidence="8">The sequence shown here is derived from an EMBL/GenBank/DDBJ whole genome shotgun (WGS) entry which is preliminary data.</text>
</comment>
<dbReference type="GO" id="GO:0006351">
    <property type="term" value="P:DNA-templated transcription"/>
    <property type="evidence" value="ECO:0007669"/>
    <property type="project" value="InterPro"/>
</dbReference>
<evidence type="ECO:0000256" key="6">
    <source>
        <dbReference type="ARBA" id="ARBA00023242"/>
    </source>
</evidence>
<keyword evidence="6" id="KW-0539">Nucleus</keyword>
<accession>A0A8I3ALJ2</accession>
<evidence type="ECO:0000256" key="5">
    <source>
        <dbReference type="ARBA" id="ARBA00023163"/>
    </source>
</evidence>
<name>A0A8I3ALJ2_VERLO</name>
<dbReference type="OrthoDB" id="2154091at2759"/>
<evidence type="ECO:0000313" key="8">
    <source>
        <dbReference type="EMBL" id="KAG7120854.1"/>
    </source>
</evidence>
<dbReference type="PANTHER" id="PTHR31313:SF77">
    <property type="entry name" value="ZN(II)2CYS6 TRANSCRIPTION FACTOR (EUROFUNG)"/>
    <property type="match status" value="1"/>
</dbReference>
<dbReference type="GO" id="GO:0008270">
    <property type="term" value="F:zinc ion binding"/>
    <property type="evidence" value="ECO:0007669"/>
    <property type="project" value="InterPro"/>
</dbReference>
<feature type="domain" description="Xylanolytic transcriptional activator regulatory" evidence="7">
    <location>
        <begin position="5"/>
        <end position="114"/>
    </location>
</feature>